<dbReference type="EMBL" id="KP241855">
    <property type="protein sequence ID" value="AKC58425.1"/>
    <property type="molecule type" value="Genomic_DNA"/>
</dbReference>
<geneLocation type="mitochondrion" evidence="2"/>
<protein>
    <submittedName>
        <fullName evidence="2">NADH dehydrogenase subunit 6</fullName>
    </submittedName>
</protein>
<feature type="transmembrane region" description="Helical" evidence="1">
    <location>
        <begin position="82"/>
        <end position="108"/>
    </location>
</feature>
<feature type="transmembrane region" description="Helical" evidence="1">
    <location>
        <begin position="48"/>
        <end position="70"/>
    </location>
</feature>
<sequence length="149" mass="17096">MLGLSAVLYFVSLMMFCFVSHPVIYCLLLLVSSLVVCSMIYFIMGFSWYLLLFGLVYVGGTYVLFVYASFHESNSVLSLSVSFWGFLFLFSFFFWGLFSFFDIGVGFVENSYYLCGFFEGFSYCLFCLVLLVGFSYISVILGCKDSFFR</sequence>
<keyword evidence="2" id="KW-0496">Mitochondrion</keyword>
<proteinExistence type="predicted"/>
<feature type="transmembrane region" description="Helical" evidence="1">
    <location>
        <begin position="120"/>
        <end position="141"/>
    </location>
</feature>
<name>A0A0E3U341_EUTPN</name>
<keyword evidence="1" id="KW-0472">Membrane</keyword>
<accession>A0A0E3U341</accession>
<dbReference type="AlphaFoldDB" id="A0A0E3U341"/>
<reference evidence="2" key="1">
    <citation type="journal article" date="2016" name="Gene">
        <title>Sequencing and characterization of the complete mitochondrial genome from the pancreatic fluke Eurytrema pancreaticum (Trematoda: Dicrocoeliidae).</title>
        <authorList>
            <person name="Chang Q.C."/>
            <person name="Liu G.H."/>
            <person name="Gao J.F."/>
            <person name="Zheng X."/>
            <person name="Zhang Y."/>
            <person name="Duan H."/>
            <person name="Yue D.M."/>
            <person name="Fu X."/>
            <person name="Su X."/>
            <person name="Gao Y."/>
            <person name="Wang C.R."/>
        </authorList>
    </citation>
    <scope>NUCLEOTIDE SEQUENCE</scope>
    <source>
        <strain evidence="2">Heilongjiang</strain>
    </source>
</reference>
<organism evidence="2">
    <name type="scientific">Eurytrema pancreaticum</name>
    <name type="common">Pancreas fluke</name>
    <dbReference type="NCBI Taxonomy" id="374591"/>
    <lineage>
        <taxon>Eukaryota</taxon>
        <taxon>Metazoa</taxon>
        <taxon>Spiralia</taxon>
        <taxon>Lophotrochozoa</taxon>
        <taxon>Platyhelminthes</taxon>
        <taxon>Trematoda</taxon>
        <taxon>Digenea</taxon>
        <taxon>Plagiorchiida</taxon>
        <taxon>Xiphidiata</taxon>
        <taxon>Gorgoderoidea</taxon>
        <taxon>Dicrocoeliidae</taxon>
        <taxon>Eurytrema</taxon>
    </lineage>
</organism>
<gene>
    <name evidence="2" type="primary">nad6</name>
</gene>
<keyword evidence="1" id="KW-1133">Transmembrane helix</keyword>
<keyword evidence="1" id="KW-0812">Transmembrane</keyword>
<feature type="transmembrane region" description="Helical" evidence="1">
    <location>
        <begin position="6"/>
        <end position="36"/>
    </location>
</feature>
<evidence type="ECO:0000256" key="1">
    <source>
        <dbReference type="SAM" id="Phobius"/>
    </source>
</evidence>
<evidence type="ECO:0000313" key="2">
    <source>
        <dbReference type="EMBL" id="AKC58425.1"/>
    </source>
</evidence>